<dbReference type="SUPFAM" id="SSF158472">
    <property type="entry name" value="HAMP domain-like"/>
    <property type="match status" value="1"/>
</dbReference>
<name>A0ABN7RIU0_THEXY</name>
<feature type="domain" description="Histidine kinase" evidence="13">
    <location>
        <begin position="473"/>
        <end position="575"/>
    </location>
</feature>
<dbReference type="InterPro" id="IPR004358">
    <property type="entry name" value="Sig_transdc_His_kin-like_C"/>
</dbReference>
<dbReference type="PROSITE" id="PS50885">
    <property type="entry name" value="HAMP"/>
    <property type="match status" value="1"/>
</dbReference>
<keyword evidence="12" id="KW-0812">Transmembrane</keyword>
<evidence type="ECO:0000256" key="12">
    <source>
        <dbReference type="SAM" id="Phobius"/>
    </source>
</evidence>
<dbReference type="Proteomes" id="UP000681526">
    <property type="component" value="Unassembled WGS sequence"/>
</dbReference>
<keyword evidence="6" id="KW-0808">Transferase</keyword>
<dbReference type="RefSeq" id="WP_213483316.1">
    <property type="nucleotide sequence ID" value="NZ_CAJRAY010000009.1"/>
</dbReference>
<protein>
    <recommendedName>
        <fullName evidence="3">histidine kinase</fullName>
        <ecNumber evidence="3">2.7.13.3</ecNumber>
    </recommendedName>
</protein>
<feature type="domain" description="HAMP" evidence="14">
    <location>
        <begin position="306"/>
        <end position="362"/>
    </location>
</feature>
<dbReference type="SMART" id="SM00304">
    <property type="entry name" value="HAMP"/>
    <property type="match status" value="1"/>
</dbReference>
<organism evidence="15 16">
    <name type="scientific">Thermobacillus xylanilyticus</name>
    <dbReference type="NCBI Taxonomy" id="76633"/>
    <lineage>
        <taxon>Bacteria</taxon>
        <taxon>Bacillati</taxon>
        <taxon>Bacillota</taxon>
        <taxon>Bacilli</taxon>
        <taxon>Bacillales</taxon>
        <taxon>Paenibacillaceae</taxon>
        <taxon>Thermobacillus</taxon>
    </lineage>
</organism>
<evidence type="ECO:0000259" key="14">
    <source>
        <dbReference type="PROSITE" id="PS50885"/>
    </source>
</evidence>
<keyword evidence="12" id="KW-1133">Transmembrane helix</keyword>
<evidence type="ECO:0000256" key="6">
    <source>
        <dbReference type="ARBA" id="ARBA00022679"/>
    </source>
</evidence>
<dbReference type="PANTHER" id="PTHR34220:SF7">
    <property type="entry name" value="SENSOR HISTIDINE KINASE YPDA"/>
    <property type="match status" value="1"/>
</dbReference>
<proteinExistence type="predicted"/>
<sequence length="581" mass="65708">MRLRSLYDNLLIKNKVLVLVLLITLLSASSGFVAFHTAATAYETKLYEEAAEVLNLASTTIDNELKKIEDLSFSIMTDSTIQEHLRKVKAQEPGYELYQRRADLLDRLVVLAQEQPYIASIRLVDATGVELIAGYIPRQKEEASELAAHAELAAGGNRWLPGAPGDDLLTSVRLIRNKENLQLDHLGLLVIYVNMRTLVDRFLDLSDNRLYFVFKDGELLHAIEGGRVLEDAEQRFAGMKGYEIFAFDGRKRFTAYYRSRDGEFLHVNMIDFDRIARKTTAIRSGMIVFYAAISVLFLVIASRAARGITRPLERLIEKMKQVPKGGFELPVSAEDRHLSRDETGEIHRHFRIMIEKINELISENYEKQLLIRETEYRALQAQINPHFLYNTLDTVAWMARINKQRGISLLVESLGRLLRAIISKREALVKLSDELEITSHYVTIQKFRFGDRLEFLMTCDDALQHTLIPKLTIQPLVENAVVHALEETDSVCTIEVDISETASGMEIRVTDDGPGIDEEVVAAVKAGTMKPKGSGIGLANIEERLKLLFGDNADLIVQRRPEGGTAVTIRMPVRRKEENDV</sequence>
<evidence type="ECO:0000256" key="10">
    <source>
        <dbReference type="ARBA" id="ARBA00023012"/>
    </source>
</evidence>
<evidence type="ECO:0000256" key="1">
    <source>
        <dbReference type="ARBA" id="ARBA00000085"/>
    </source>
</evidence>
<feature type="transmembrane region" description="Helical" evidence="12">
    <location>
        <begin position="287"/>
        <end position="305"/>
    </location>
</feature>
<evidence type="ECO:0000313" key="16">
    <source>
        <dbReference type="Proteomes" id="UP000681526"/>
    </source>
</evidence>
<keyword evidence="5" id="KW-0597">Phosphoprotein</keyword>
<evidence type="ECO:0000259" key="13">
    <source>
        <dbReference type="PROSITE" id="PS50109"/>
    </source>
</evidence>
<comment type="caution">
    <text evidence="15">The sequence shown here is derived from an EMBL/GenBank/DDBJ whole genome shotgun (WGS) entry which is preliminary data.</text>
</comment>
<dbReference type="SUPFAM" id="SSF55874">
    <property type="entry name" value="ATPase domain of HSP90 chaperone/DNA topoisomerase II/histidine kinase"/>
    <property type="match status" value="1"/>
</dbReference>
<keyword evidence="7" id="KW-0547">Nucleotide-binding</keyword>
<dbReference type="PANTHER" id="PTHR34220">
    <property type="entry name" value="SENSOR HISTIDINE KINASE YPDA"/>
    <property type="match status" value="1"/>
</dbReference>
<reference evidence="15 16" key="1">
    <citation type="submission" date="2021-04" db="EMBL/GenBank/DDBJ databases">
        <authorList>
            <person name="Rakotoarivonina H."/>
        </authorList>
    </citation>
    <scope>NUCLEOTIDE SEQUENCE [LARGE SCALE GENOMIC DNA]</scope>
    <source>
        <strain evidence="15 16">XE</strain>
    </source>
</reference>
<dbReference type="Pfam" id="PF02518">
    <property type="entry name" value="HATPase_c"/>
    <property type="match status" value="1"/>
</dbReference>
<evidence type="ECO:0000256" key="7">
    <source>
        <dbReference type="ARBA" id="ARBA00022741"/>
    </source>
</evidence>
<dbReference type="EMBL" id="CAJRAY010000009">
    <property type="protein sequence ID" value="CAG5078632.1"/>
    <property type="molecule type" value="Genomic_DNA"/>
</dbReference>
<keyword evidence="4" id="KW-1003">Cell membrane</keyword>
<keyword evidence="8 15" id="KW-0418">Kinase</keyword>
<dbReference type="InterPro" id="IPR036890">
    <property type="entry name" value="HATPase_C_sf"/>
</dbReference>
<evidence type="ECO:0000256" key="2">
    <source>
        <dbReference type="ARBA" id="ARBA00004651"/>
    </source>
</evidence>
<dbReference type="SMART" id="SM00387">
    <property type="entry name" value="HATPase_c"/>
    <property type="match status" value="1"/>
</dbReference>
<evidence type="ECO:0000313" key="15">
    <source>
        <dbReference type="EMBL" id="CAG5078632.1"/>
    </source>
</evidence>
<dbReference type="GO" id="GO:0016301">
    <property type="term" value="F:kinase activity"/>
    <property type="evidence" value="ECO:0007669"/>
    <property type="project" value="UniProtKB-KW"/>
</dbReference>
<evidence type="ECO:0000256" key="8">
    <source>
        <dbReference type="ARBA" id="ARBA00022777"/>
    </source>
</evidence>
<keyword evidence="10" id="KW-0902">Two-component regulatory system</keyword>
<dbReference type="PROSITE" id="PS50109">
    <property type="entry name" value="HIS_KIN"/>
    <property type="match status" value="1"/>
</dbReference>
<dbReference type="PRINTS" id="PR00344">
    <property type="entry name" value="BCTRLSENSOR"/>
</dbReference>
<dbReference type="InterPro" id="IPR050640">
    <property type="entry name" value="Bact_2-comp_sensor_kinase"/>
</dbReference>
<dbReference type="InterPro" id="IPR005467">
    <property type="entry name" value="His_kinase_dom"/>
</dbReference>
<dbReference type="CDD" id="cd06225">
    <property type="entry name" value="HAMP"/>
    <property type="match status" value="1"/>
</dbReference>
<dbReference type="InterPro" id="IPR010559">
    <property type="entry name" value="Sig_transdc_His_kin_internal"/>
</dbReference>
<gene>
    <name evidence="15" type="primary">txxe 186-yesM</name>
    <name evidence="15" type="ORF">TXXE_02435</name>
</gene>
<dbReference type="EC" id="2.7.13.3" evidence="3"/>
<evidence type="ECO:0000256" key="5">
    <source>
        <dbReference type="ARBA" id="ARBA00022553"/>
    </source>
</evidence>
<keyword evidence="11 12" id="KW-0472">Membrane</keyword>
<comment type="subcellular location">
    <subcellularLocation>
        <location evidence="2">Cell membrane</location>
        <topology evidence="2">Multi-pass membrane protein</topology>
    </subcellularLocation>
</comment>
<evidence type="ECO:0000256" key="11">
    <source>
        <dbReference type="ARBA" id="ARBA00023136"/>
    </source>
</evidence>
<evidence type="ECO:0000256" key="3">
    <source>
        <dbReference type="ARBA" id="ARBA00012438"/>
    </source>
</evidence>
<evidence type="ECO:0000256" key="4">
    <source>
        <dbReference type="ARBA" id="ARBA00022475"/>
    </source>
</evidence>
<dbReference type="Pfam" id="PF06580">
    <property type="entry name" value="His_kinase"/>
    <property type="match status" value="1"/>
</dbReference>
<keyword evidence="9" id="KW-0067">ATP-binding</keyword>
<dbReference type="InterPro" id="IPR003594">
    <property type="entry name" value="HATPase_dom"/>
</dbReference>
<accession>A0ABN7RIU0</accession>
<dbReference type="Gene3D" id="6.10.340.10">
    <property type="match status" value="1"/>
</dbReference>
<comment type="catalytic activity">
    <reaction evidence="1">
        <text>ATP + protein L-histidine = ADP + protein N-phospho-L-histidine.</text>
        <dbReference type="EC" id="2.7.13.3"/>
    </reaction>
</comment>
<keyword evidence="16" id="KW-1185">Reference proteome</keyword>
<evidence type="ECO:0000256" key="9">
    <source>
        <dbReference type="ARBA" id="ARBA00022840"/>
    </source>
</evidence>
<dbReference type="InterPro" id="IPR003660">
    <property type="entry name" value="HAMP_dom"/>
</dbReference>
<dbReference type="Gene3D" id="3.30.565.10">
    <property type="entry name" value="Histidine kinase-like ATPase, C-terminal domain"/>
    <property type="match status" value="1"/>
</dbReference>